<dbReference type="InterPro" id="IPR036621">
    <property type="entry name" value="Anticodon-bd_dom_sf"/>
</dbReference>
<dbReference type="GO" id="GO:0005524">
    <property type="term" value="F:ATP binding"/>
    <property type="evidence" value="ECO:0007669"/>
    <property type="project" value="UniProtKB-KW"/>
</dbReference>
<sequence>MSQPTDLLDIDKLTSLCKRRGFIFQSSEIYGGLSSTWDYGPLGVELKRNIKDSWWKAMVWERDDMVGLDAAILMHPDTWKASGHIESFTDPLVECKSCNRRFREDHIDVDGCPECGGELSEPRMFHLMFKTHMGPVEEDAAIVYMRPETAQGIFVNFNNVVTSTRKKLPFGIAQIGKAFRNEITTGNFIFRTREFEMMEIEYFVMPGEDEEIHERWMEDCLNWYYSIGVKREKLRLRQHESDELSHYAKATYDIEYEFPWGWGEIQGIANRTDFDLKAHMKMSGERLTYFDDMSGQHIIPYVIEPSLGVDRAVMTLLVDAYTEEETESAAGKKDTRVLLKLHPSVAPVKVAILPLSRNEKLAPLARNVYDTVRKSHLIDGHIQFDDAQSIGRRYRRQDEIGTPFCVTVDFDSLEDDKVTIRDRDSMDQSRVPLSNLEKELSDKFKS</sequence>
<dbReference type="SUPFAM" id="SSF55681">
    <property type="entry name" value="Class II aaRS and biotin synthetases"/>
    <property type="match status" value="1"/>
</dbReference>
<dbReference type="InterPro" id="IPR004154">
    <property type="entry name" value="Anticodon-bd"/>
</dbReference>
<dbReference type="GO" id="GO:0044281">
    <property type="term" value="P:small molecule metabolic process"/>
    <property type="evidence" value="ECO:0007669"/>
    <property type="project" value="UniProtKB-ARBA"/>
</dbReference>
<evidence type="ECO:0000256" key="2">
    <source>
        <dbReference type="ARBA" id="ARBA00022490"/>
    </source>
</evidence>
<dbReference type="NCBIfam" id="TIGR00389">
    <property type="entry name" value="glyS_dimeric"/>
    <property type="match status" value="1"/>
</dbReference>
<keyword evidence="7" id="KW-0030">Aminoacyl-tRNA synthetase</keyword>
<dbReference type="InterPro" id="IPR002314">
    <property type="entry name" value="aa-tRNA-synt_IIb"/>
</dbReference>
<comment type="similarity">
    <text evidence="1">Belongs to the class-II aminoacyl-tRNA synthetase family.</text>
</comment>
<dbReference type="GO" id="GO:0004820">
    <property type="term" value="F:glycine-tRNA ligase activity"/>
    <property type="evidence" value="ECO:0007669"/>
    <property type="project" value="InterPro"/>
</dbReference>
<evidence type="ECO:0000256" key="6">
    <source>
        <dbReference type="ARBA" id="ARBA00022917"/>
    </source>
</evidence>
<dbReference type="Pfam" id="PF00587">
    <property type="entry name" value="tRNA-synt_2b"/>
    <property type="match status" value="1"/>
</dbReference>
<evidence type="ECO:0000256" key="4">
    <source>
        <dbReference type="ARBA" id="ARBA00022741"/>
    </source>
</evidence>
<name>A0A381XFB6_9ZZZZ</name>
<dbReference type="PRINTS" id="PR01043">
    <property type="entry name" value="TRNASYNTHGLY"/>
</dbReference>
<evidence type="ECO:0000259" key="9">
    <source>
        <dbReference type="Pfam" id="PF03129"/>
    </source>
</evidence>
<evidence type="ECO:0000259" key="8">
    <source>
        <dbReference type="Pfam" id="PF00587"/>
    </source>
</evidence>
<keyword evidence="3" id="KW-0436">Ligase</keyword>
<dbReference type="CDD" id="cd00858">
    <property type="entry name" value="GlyRS_anticodon"/>
    <property type="match status" value="1"/>
</dbReference>
<protein>
    <submittedName>
        <fullName evidence="10">Uncharacterized protein</fullName>
    </submittedName>
</protein>
<evidence type="ECO:0000256" key="5">
    <source>
        <dbReference type="ARBA" id="ARBA00022840"/>
    </source>
</evidence>
<feature type="domain" description="Anticodon-binding" evidence="9">
    <location>
        <begin position="349"/>
        <end position="442"/>
    </location>
</feature>
<reference evidence="10" key="1">
    <citation type="submission" date="2018-05" db="EMBL/GenBank/DDBJ databases">
        <authorList>
            <person name="Lanie J.A."/>
            <person name="Ng W.-L."/>
            <person name="Kazmierczak K.M."/>
            <person name="Andrzejewski T.M."/>
            <person name="Davidsen T.M."/>
            <person name="Wayne K.J."/>
            <person name="Tettelin H."/>
            <person name="Glass J.I."/>
            <person name="Rusch D."/>
            <person name="Podicherti R."/>
            <person name="Tsui H.-C.T."/>
            <person name="Winkler M.E."/>
        </authorList>
    </citation>
    <scope>NUCLEOTIDE SEQUENCE</scope>
</reference>
<organism evidence="10">
    <name type="scientific">marine metagenome</name>
    <dbReference type="NCBI Taxonomy" id="408172"/>
    <lineage>
        <taxon>unclassified sequences</taxon>
        <taxon>metagenomes</taxon>
        <taxon>ecological metagenomes</taxon>
    </lineage>
</organism>
<evidence type="ECO:0000256" key="1">
    <source>
        <dbReference type="ARBA" id="ARBA00008226"/>
    </source>
</evidence>
<evidence type="ECO:0000256" key="7">
    <source>
        <dbReference type="ARBA" id="ARBA00023146"/>
    </source>
</evidence>
<keyword evidence="4" id="KW-0547">Nucleotide-binding</keyword>
<dbReference type="InterPro" id="IPR002315">
    <property type="entry name" value="tRNA-synt_gly"/>
</dbReference>
<dbReference type="HAMAP" id="MF_00253_B">
    <property type="entry name" value="Gly_tRNA_synth_B"/>
    <property type="match status" value="1"/>
</dbReference>
<keyword evidence="6" id="KW-0648">Protein biosynthesis</keyword>
<dbReference type="AlphaFoldDB" id="A0A381XFB6"/>
<dbReference type="InterPro" id="IPR022961">
    <property type="entry name" value="Gly_tRNA_ligase_bac"/>
</dbReference>
<dbReference type="InterPro" id="IPR045864">
    <property type="entry name" value="aa-tRNA-synth_II/BPL/LPL"/>
</dbReference>
<keyword evidence="5" id="KW-0067">ATP-binding</keyword>
<gene>
    <name evidence="10" type="ORF">METZ01_LOCUS116318</name>
</gene>
<dbReference type="PANTHER" id="PTHR10745">
    <property type="entry name" value="GLYCYL-TRNA SYNTHETASE/DNA POLYMERASE SUBUNIT GAMMA-2"/>
    <property type="match status" value="1"/>
</dbReference>
<dbReference type="CDD" id="cd00774">
    <property type="entry name" value="GlyRS-like_core"/>
    <property type="match status" value="1"/>
</dbReference>
<evidence type="ECO:0000313" key="10">
    <source>
        <dbReference type="EMBL" id="SVA63464.1"/>
    </source>
</evidence>
<dbReference type="EMBL" id="UINC01014984">
    <property type="protein sequence ID" value="SVA63464.1"/>
    <property type="molecule type" value="Genomic_DNA"/>
</dbReference>
<dbReference type="SUPFAM" id="SSF52954">
    <property type="entry name" value="Class II aaRS ABD-related"/>
    <property type="match status" value="1"/>
</dbReference>
<dbReference type="Gene3D" id="3.40.50.800">
    <property type="entry name" value="Anticodon-binding domain"/>
    <property type="match status" value="1"/>
</dbReference>
<dbReference type="NCBIfam" id="NF003211">
    <property type="entry name" value="PRK04173.1"/>
    <property type="match status" value="1"/>
</dbReference>
<feature type="domain" description="Aminoacyl-tRNA synthetase class II (G/ P/ S/T)" evidence="8">
    <location>
        <begin position="142"/>
        <end position="316"/>
    </location>
</feature>
<proteinExistence type="inferred from homology"/>
<dbReference type="FunFam" id="3.40.50.800:FF:000002">
    <property type="entry name" value="Glycine--tRNA ligase"/>
    <property type="match status" value="1"/>
</dbReference>
<accession>A0A381XFB6</accession>
<dbReference type="Gene3D" id="3.30.930.10">
    <property type="entry name" value="Bira Bifunctional Protein, Domain 2"/>
    <property type="match status" value="1"/>
</dbReference>
<evidence type="ECO:0000256" key="3">
    <source>
        <dbReference type="ARBA" id="ARBA00022598"/>
    </source>
</evidence>
<dbReference type="InterPro" id="IPR033731">
    <property type="entry name" value="GlyRS-like_core"/>
</dbReference>
<dbReference type="GO" id="GO:0005737">
    <property type="term" value="C:cytoplasm"/>
    <property type="evidence" value="ECO:0007669"/>
    <property type="project" value="InterPro"/>
</dbReference>
<dbReference type="GO" id="GO:0006426">
    <property type="term" value="P:glycyl-tRNA aminoacylation"/>
    <property type="evidence" value="ECO:0007669"/>
    <property type="project" value="InterPro"/>
</dbReference>
<dbReference type="PANTHER" id="PTHR10745:SF8">
    <property type="entry name" value="DNA POLYMERASE SUBUNIT GAMMA-2, MITOCHONDRIAL"/>
    <property type="match status" value="1"/>
</dbReference>
<keyword evidence="2" id="KW-0963">Cytoplasm</keyword>
<dbReference type="InterPro" id="IPR027031">
    <property type="entry name" value="Gly-tRNA_synthase/POLG2"/>
</dbReference>
<dbReference type="Pfam" id="PF03129">
    <property type="entry name" value="HGTP_anticodon"/>
    <property type="match status" value="1"/>
</dbReference>